<dbReference type="GO" id="GO:0016829">
    <property type="term" value="F:lyase activity"/>
    <property type="evidence" value="ECO:0007669"/>
    <property type="project" value="UniProtKB-KW"/>
</dbReference>
<dbReference type="PANTHER" id="PTHR36437">
    <property type="entry name" value="GLYOXALASE/BLEOMYCIN RESISTANCE PROTEIN/DIOXYGENASE"/>
    <property type="match status" value="1"/>
</dbReference>
<evidence type="ECO:0000313" key="3">
    <source>
        <dbReference type="Proteomes" id="UP000248326"/>
    </source>
</evidence>
<dbReference type="InterPro" id="IPR037523">
    <property type="entry name" value="VOC_core"/>
</dbReference>
<sequence length="135" mass="14880">MIDGITHFTRYVPDLDQALSFYRDVLGLHVRADNVVAPGMRWLTVGTPDGTGPELVLMNPRDWMTNAEQRDATLASLAVQPTLVLRTPDADALLARLKSVHADLEFDEVRSLPWGRDLVFRDPSGSSVNAVEPVA</sequence>
<keyword evidence="2" id="KW-0560">Oxidoreductase</keyword>
<proteinExistence type="predicted"/>
<keyword evidence="2" id="KW-0223">Dioxygenase</keyword>
<evidence type="ECO:0000259" key="1">
    <source>
        <dbReference type="PROSITE" id="PS51819"/>
    </source>
</evidence>
<dbReference type="RefSeq" id="WP_110885023.1">
    <property type="nucleotide sequence ID" value="NZ_QJSX01000001.1"/>
</dbReference>
<gene>
    <name evidence="2" type="ORF">DES52_101351</name>
</gene>
<dbReference type="Proteomes" id="UP000248326">
    <property type="component" value="Unassembled WGS sequence"/>
</dbReference>
<keyword evidence="2" id="KW-0456">Lyase</keyword>
<feature type="domain" description="VOC" evidence="1">
    <location>
        <begin position="4"/>
        <end position="133"/>
    </location>
</feature>
<dbReference type="InterPro" id="IPR004360">
    <property type="entry name" value="Glyas_Fos-R_dOase_dom"/>
</dbReference>
<reference evidence="2 3" key="1">
    <citation type="submission" date="2018-06" db="EMBL/GenBank/DDBJ databases">
        <title>Genomic Encyclopedia of Type Strains, Phase IV (KMG-IV): sequencing the most valuable type-strain genomes for metagenomic binning, comparative biology and taxonomic classification.</title>
        <authorList>
            <person name="Goeker M."/>
        </authorList>
    </citation>
    <scope>NUCLEOTIDE SEQUENCE [LARGE SCALE GENOMIC DNA]</scope>
    <source>
        <strain evidence="2 3">DSM 18048</strain>
    </source>
</reference>
<dbReference type="PANTHER" id="PTHR36437:SF2">
    <property type="entry name" value="GLYOXALASE_BLEOMYCIN RESISTANCE PROTEIN_DIOXYGENASE"/>
    <property type="match status" value="1"/>
</dbReference>
<dbReference type="AlphaFoldDB" id="A0A318SFH3"/>
<dbReference type="InterPro" id="IPR029068">
    <property type="entry name" value="Glyas_Bleomycin-R_OHBP_Dase"/>
</dbReference>
<dbReference type="Gene3D" id="3.10.180.10">
    <property type="entry name" value="2,3-Dihydroxybiphenyl 1,2-Dioxygenase, domain 1"/>
    <property type="match status" value="1"/>
</dbReference>
<dbReference type="Pfam" id="PF00903">
    <property type="entry name" value="Glyoxalase"/>
    <property type="match status" value="1"/>
</dbReference>
<dbReference type="EMBL" id="QJSX01000001">
    <property type="protein sequence ID" value="PYE56547.1"/>
    <property type="molecule type" value="Genomic_DNA"/>
</dbReference>
<evidence type="ECO:0000313" key="2">
    <source>
        <dbReference type="EMBL" id="PYE56547.1"/>
    </source>
</evidence>
<dbReference type="GO" id="GO:0051213">
    <property type="term" value="F:dioxygenase activity"/>
    <property type="evidence" value="ECO:0007669"/>
    <property type="project" value="UniProtKB-KW"/>
</dbReference>
<organism evidence="2 3">
    <name type="scientific">Deinococcus yavapaiensis KR-236</name>
    <dbReference type="NCBI Taxonomy" id="694435"/>
    <lineage>
        <taxon>Bacteria</taxon>
        <taxon>Thermotogati</taxon>
        <taxon>Deinococcota</taxon>
        <taxon>Deinococci</taxon>
        <taxon>Deinococcales</taxon>
        <taxon>Deinococcaceae</taxon>
        <taxon>Deinococcus</taxon>
    </lineage>
</organism>
<accession>A0A318SFH3</accession>
<dbReference type="PROSITE" id="PS51819">
    <property type="entry name" value="VOC"/>
    <property type="match status" value="1"/>
</dbReference>
<keyword evidence="3" id="KW-1185">Reference proteome</keyword>
<dbReference type="OrthoDB" id="69650at2"/>
<protein>
    <submittedName>
        <fullName evidence="2">Catechol 2,3-dioxygenase-like lactoylglutathione lyase family enzyme</fullName>
    </submittedName>
</protein>
<dbReference type="SUPFAM" id="SSF54593">
    <property type="entry name" value="Glyoxalase/Bleomycin resistance protein/Dihydroxybiphenyl dioxygenase"/>
    <property type="match status" value="1"/>
</dbReference>
<name>A0A318SFH3_9DEIO</name>
<comment type="caution">
    <text evidence="2">The sequence shown here is derived from an EMBL/GenBank/DDBJ whole genome shotgun (WGS) entry which is preliminary data.</text>
</comment>